<dbReference type="Gene3D" id="3.40.50.300">
    <property type="entry name" value="P-loop containing nucleotide triphosphate hydrolases"/>
    <property type="match status" value="1"/>
</dbReference>
<protein>
    <recommendedName>
        <fullName evidence="6">Helicase C-terminal domain-containing protein</fullName>
    </recommendedName>
</protein>
<dbReference type="SMART" id="SM00490">
    <property type="entry name" value="HELICc"/>
    <property type="match status" value="1"/>
</dbReference>
<evidence type="ECO:0000256" key="5">
    <source>
        <dbReference type="ARBA" id="ARBA00023118"/>
    </source>
</evidence>
<evidence type="ECO:0000256" key="3">
    <source>
        <dbReference type="ARBA" id="ARBA00022806"/>
    </source>
</evidence>
<evidence type="ECO:0000313" key="8">
    <source>
        <dbReference type="Proteomes" id="UP001062263"/>
    </source>
</evidence>
<organism evidence="7 8">
    <name type="scientific">Akkermansia biwaensis</name>
    <dbReference type="NCBI Taxonomy" id="2946555"/>
    <lineage>
        <taxon>Bacteria</taxon>
        <taxon>Pseudomonadati</taxon>
        <taxon>Verrucomicrobiota</taxon>
        <taxon>Verrucomicrobiia</taxon>
        <taxon>Verrucomicrobiales</taxon>
        <taxon>Akkermansiaceae</taxon>
        <taxon>Akkermansia</taxon>
    </lineage>
</organism>
<evidence type="ECO:0000256" key="2">
    <source>
        <dbReference type="ARBA" id="ARBA00022801"/>
    </source>
</evidence>
<keyword evidence="3" id="KW-0347">Helicase</keyword>
<gene>
    <name evidence="7" type="ORF">Abiwalacus_24640</name>
</gene>
<dbReference type="PROSITE" id="PS51194">
    <property type="entry name" value="HELICASE_CTER"/>
    <property type="match status" value="1"/>
</dbReference>
<dbReference type="Proteomes" id="UP001062263">
    <property type="component" value="Chromosome"/>
</dbReference>
<dbReference type="SUPFAM" id="SSF52540">
    <property type="entry name" value="P-loop containing nucleoside triphosphate hydrolases"/>
    <property type="match status" value="1"/>
</dbReference>
<keyword evidence="4" id="KW-0067">ATP-binding</keyword>
<keyword evidence="2" id="KW-0378">Hydrolase</keyword>
<dbReference type="EMBL" id="AP025943">
    <property type="protein sequence ID" value="BDL44890.1"/>
    <property type="molecule type" value="Genomic_DNA"/>
</dbReference>
<dbReference type="InterPro" id="IPR027417">
    <property type="entry name" value="P-loop_NTPase"/>
</dbReference>
<evidence type="ECO:0000256" key="4">
    <source>
        <dbReference type="ARBA" id="ARBA00022840"/>
    </source>
</evidence>
<keyword evidence="5" id="KW-0051">Antiviral defense</keyword>
<dbReference type="Pfam" id="PF22590">
    <property type="entry name" value="Cas3-like_C_2"/>
    <property type="match status" value="1"/>
</dbReference>
<accession>A0ABM7ZJG3</accession>
<evidence type="ECO:0000313" key="7">
    <source>
        <dbReference type="EMBL" id="BDL44890.1"/>
    </source>
</evidence>
<feature type="domain" description="Helicase C-terminal" evidence="6">
    <location>
        <begin position="128"/>
        <end position="285"/>
    </location>
</feature>
<dbReference type="InterPro" id="IPR054712">
    <property type="entry name" value="Cas3-like_dom"/>
</dbReference>
<dbReference type="InterPro" id="IPR001650">
    <property type="entry name" value="Helicase_C-like"/>
</dbReference>
<evidence type="ECO:0000259" key="6">
    <source>
        <dbReference type="PROSITE" id="PS51194"/>
    </source>
</evidence>
<name>A0ABM7ZJG3_9BACT</name>
<keyword evidence="8" id="KW-1185">Reference proteome</keyword>
<keyword evidence="1" id="KW-0547">Nucleotide-binding</keyword>
<evidence type="ECO:0000256" key="1">
    <source>
        <dbReference type="ARBA" id="ARBA00022741"/>
    </source>
</evidence>
<proteinExistence type="predicted"/>
<sequence>MSENWDAPLIVTTGVQLFESLFSNKPSRCRKVHRCGNAVLVFDEAQTLPSGLLSPCLEAMKCMNRDYGSTLVLCTATQPSFERNDDFPIGWKQEDVQSLLGETLERELKTNMRRVKVVRLPEHLSCSELVTHYGAAKERSSVLMIVNTTRHAQELYKSMRAVADDDSLYHLSARMVPKHRTLVLDDVRERLKEGKRVVLIATRVVEAGVDLSFPVVYRAQAGLDSLAQAAGRCNRHGEFSEGGTVYSFESADFPIPSRLKDMEAASTATRDVWKKGCDVFDDKVISSFFQLYYDNRKIQTNTWDECRVSSKCKVNMNSLNGFRTIQFKDLAEQFHMIPPGQREVVLVFGDEQEYILKELKKLESLPEFSRYPNRELRRKIAQYTIQVYDNEYNIMRQKGIMESYAEGSVEVVTDMKNVYDMNIGFLPMADYDSLHCN</sequence>
<reference evidence="7" key="1">
    <citation type="submission" date="2022-06" db="EMBL/GenBank/DDBJ databases">
        <title>Akkermansia biwalacus sp. nov., an anaerobic mucin-degrading bacterium isolated from human intestine.</title>
        <authorList>
            <person name="Kobayashi Y."/>
            <person name="Inoue S."/>
            <person name="Kawahara T."/>
            <person name="Kohda N."/>
        </authorList>
    </citation>
    <scope>NUCLEOTIDE SEQUENCE</scope>
    <source>
        <strain evidence="7">WON2089</strain>
    </source>
</reference>